<name>A0A9D4BFL6_DREPO</name>
<organism evidence="1 2">
    <name type="scientific">Dreissena polymorpha</name>
    <name type="common">Zebra mussel</name>
    <name type="synonym">Mytilus polymorpha</name>
    <dbReference type="NCBI Taxonomy" id="45954"/>
    <lineage>
        <taxon>Eukaryota</taxon>
        <taxon>Metazoa</taxon>
        <taxon>Spiralia</taxon>
        <taxon>Lophotrochozoa</taxon>
        <taxon>Mollusca</taxon>
        <taxon>Bivalvia</taxon>
        <taxon>Autobranchia</taxon>
        <taxon>Heteroconchia</taxon>
        <taxon>Euheterodonta</taxon>
        <taxon>Imparidentia</taxon>
        <taxon>Neoheterodontei</taxon>
        <taxon>Myida</taxon>
        <taxon>Dreissenoidea</taxon>
        <taxon>Dreissenidae</taxon>
        <taxon>Dreissena</taxon>
    </lineage>
</organism>
<accession>A0A9D4BFL6</accession>
<dbReference type="Proteomes" id="UP000828390">
    <property type="component" value="Unassembled WGS sequence"/>
</dbReference>
<sequence>MFTGSRSDNMERTESQYIDSCWLESCDCNCIQNKLNPLIFGLSGKSRLCVKLDR</sequence>
<evidence type="ECO:0000313" key="1">
    <source>
        <dbReference type="EMBL" id="KAH3692968.1"/>
    </source>
</evidence>
<keyword evidence="2" id="KW-1185">Reference proteome</keyword>
<gene>
    <name evidence="1" type="ORF">DPMN_193305</name>
</gene>
<comment type="caution">
    <text evidence="1">The sequence shown here is derived from an EMBL/GenBank/DDBJ whole genome shotgun (WGS) entry which is preliminary data.</text>
</comment>
<dbReference type="EMBL" id="JAIWYP010000018">
    <property type="protein sequence ID" value="KAH3692968.1"/>
    <property type="molecule type" value="Genomic_DNA"/>
</dbReference>
<proteinExistence type="predicted"/>
<reference evidence="1" key="1">
    <citation type="journal article" date="2019" name="bioRxiv">
        <title>The Genome of the Zebra Mussel, Dreissena polymorpha: A Resource for Invasive Species Research.</title>
        <authorList>
            <person name="McCartney M.A."/>
            <person name="Auch B."/>
            <person name="Kono T."/>
            <person name="Mallez S."/>
            <person name="Zhang Y."/>
            <person name="Obille A."/>
            <person name="Becker A."/>
            <person name="Abrahante J.E."/>
            <person name="Garbe J."/>
            <person name="Badalamenti J.P."/>
            <person name="Herman A."/>
            <person name="Mangelson H."/>
            <person name="Liachko I."/>
            <person name="Sullivan S."/>
            <person name="Sone E.D."/>
            <person name="Koren S."/>
            <person name="Silverstein K.A.T."/>
            <person name="Beckman K.B."/>
            <person name="Gohl D.M."/>
        </authorList>
    </citation>
    <scope>NUCLEOTIDE SEQUENCE</scope>
    <source>
        <strain evidence="1">Duluth1</strain>
        <tissue evidence="1">Whole animal</tissue>
    </source>
</reference>
<protein>
    <submittedName>
        <fullName evidence="1">Uncharacterized protein</fullName>
    </submittedName>
</protein>
<reference evidence="1" key="2">
    <citation type="submission" date="2020-11" db="EMBL/GenBank/DDBJ databases">
        <authorList>
            <person name="McCartney M.A."/>
            <person name="Auch B."/>
            <person name="Kono T."/>
            <person name="Mallez S."/>
            <person name="Becker A."/>
            <person name="Gohl D.M."/>
            <person name="Silverstein K.A.T."/>
            <person name="Koren S."/>
            <person name="Bechman K.B."/>
            <person name="Herman A."/>
            <person name="Abrahante J.E."/>
            <person name="Garbe J."/>
        </authorList>
    </citation>
    <scope>NUCLEOTIDE SEQUENCE</scope>
    <source>
        <strain evidence="1">Duluth1</strain>
        <tissue evidence="1">Whole animal</tissue>
    </source>
</reference>
<evidence type="ECO:0000313" key="2">
    <source>
        <dbReference type="Proteomes" id="UP000828390"/>
    </source>
</evidence>
<dbReference type="AlphaFoldDB" id="A0A9D4BFL6"/>